<dbReference type="STRING" id="1056495.Calag_0583"/>
<dbReference type="Gene3D" id="3.40.1260.10">
    <property type="entry name" value="DsrEFH-like"/>
    <property type="match status" value="1"/>
</dbReference>
<dbReference type="Proteomes" id="UP000010469">
    <property type="component" value="Chromosome"/>
</dbReference>
<dbReference type="InParanoid" id="L0A902"/>
<dbReference type="EMBL" id="CP003378">
    <property type="protein sequence ID" value="AFZ70341.1"/>
    <property type="molecule type" value="Genomic_DNA"/>
</dbReference>
<dbReference type="InterPro" id="IPR027396">
    <property type="entry name" value="DsrEFH-like"/>
</dbReference>
<protein>
    <recommendedName>
        <fullName evidence="3">DsrE/DsrF-like family protein</fullName>
    </recommendedName>
</protein>
<name>L0A902_CALLD</name>
<dbReference type="HOGENOM" id="CLU_138323_0_0_2"/>
<gene>
    <name evidence="1" type="ordered locus">Calag_0583</name>
</gene>
<dbReference type="KEGG" id="clg:Calag_0583"/>
<keyword evidence="2" id="KW-1185">Reference proteome</keyword>
<dbReference type="GeneID" id="14211843"/>
<accession>L0A902</accession>
<dbReference type="OrthoDB" id="41780at2157"/>
<dbReference type="eggNOG" id="arCOG01668">
    <property type="taxonomic scope" value="Archaea"/>
</dbReference>
<organism evidence="1 2">
    <name type="scientific">Caldisphaera lagunensis (strain DSM 15908 / JCM 11604 / ANMR 0165 / IC-154)</name>
    <dbReference type="NCBI Taxonomy" id="1056495"/>
    <lineage>
        <taxon>Archaea</taxon>
        <taxon>Thermoproteota</taxon>
        <taxon>Thermoprotei</taxon>
        <taxon>Acidilobales</taxon>
        <taxon>Caldisphaeraceae</taxon>
        <taxon>Caldisphaera</taxon>
    </lineage>
</organism>
<dbReference type="RefSeq" id="WP_015232239.1">
    <property type="nucleotide sequence ID" value="NC_019791.1"/>
</dbReference>
<evidence type="ECO:0008006" key="3">
    <source>
        <dbReference type="Google" id="ProtNLM"/>
    </source>
</evidence>
<evidence type="ECO:0000313" key="2">
    <source>
        <dbReference type="Proteomes" id="UP000010469"/>
    </source>
</evidence>
<sequence length="119" mass="13275">MGSQLKVLVILSSSDIDKILTGLLWSTNAFKYKWVSDLKLVFFGPSEKFLSLKDKRVLDALKQFLSYANQKPLACKFLAEQDGTLNELQTVSSELGIDVVYVGSKISSYLSEGYVPLVF</sequence>
<proteinExistence type="predicted"/>
<reference evidence="2" key="1">
    <citation type="submission" date="2012-03" db="EMBL/GenBank/DDBJ databases">
        <title>Complete genome of Caldisphaera lagunensis DSM 15908.</title>
        <authorList>
            <person name="Lucas S."/>
            <person name="Copeland A."/>
            <person name="Lapidus A."/>
            <person name="Glavina del Rio T."/>
            <person name="Dalin E."/>
            <person name="Tice H."/>
            <person name="Bruce D."/>
            <person name="Goodwin L."/>
            <person name="Pitluck S."/>
            <person name="Peters L."/>
            <person name="Mikhailova N."/>
            <person name="Teshima H."/>
            <person name="Kyrpides N."/>
            <person name="Mavromatis K."/>
            <person name="Ivanova N."/>
            <person name="Brettin T."/>
            <person name="Detter J.C."/>
            <person name="Han C."/>
            <person name="Larimer F."/>
            <person name="Land M."/>
            <person name="Hauser L."/>
            <person name="Markowitz V."/>
            <person name="Cheng J.-F."/>
            <person name="Hugenholtz P."/>
            <person name="Woyke T."/>
            <person name="Wu D."/>
            <person name="Spring S."/>
            <person name="Schroeder M."/>
            <person name="Brambilla E."/>
            <person name="Klenk H.-P."/>
            <person name="Eisen J.A."/>
        </authorList>
    </citation>
    <scope>NUCLEOTIDE SEQUENCE [LARGE SCALE GENOMIC DNA]</scope>
    <source>
        <strain evidence="2">DSM 15908 / JCM 11604 / IC-154</strain>
    </source>
</reference>
<dbReference type="AlphaFoldDB" id="L0A902"/>
<evidence type="ECO:0000313" key="1">
    <source>
        <dbReference type="EMBL" id="AFZ70341.1"/>
    </source>
</evidence>